<evidence type="ECO:0000313" key="2">
    <source>
        <dbReference type="EMBL" id="WTW65544.1"/>
    </source>
</evidence>
<name>A0AAU2VEI7_9ACTN</name>
<dbReference type="CDD" id="cd02233">
    <property type="entry name" value="cupin_HNL-like"/>
    <property type="match status" value="1"/>
</dbReference>
<dbReference type="Pfam" id="PF07883">
    <property type="entry name" value="Cupin_2"/>
    <property type="match status" value="1"/>
</dbReference>
<dbReference type="InterPro" id="IPR011051">
    <property type="entry name" value="RmlC_Cupin_sf"/>
</dbReference>
<feature type="domain" description="Cupin type-2" evidence="1">
    <location>
        <begin position="41"/>
        <end position="96"/>
    </location>
</feature>
<dbReference type="InterPro" id="IPR047263">
    <property type="entry name" value="HNL-like_cupin"/>
</dbReference>
<dbReference type="PANTHER" id="PTHR43698">
    <property type="entry name" value="RIBD C-TERMINAL DOMAIN CONTAINING PROTEIN"/>
    <property type="match status" value="1"/>
</dbReference>
<gene>
    <name evidence="2" type="ORF">OG549_35585</name>
</gene>
<dbReference type="EMBL" id="CP108318">
    <property type="protein sequence ID" value="WTW65544.1"/>
    <property type="molecule type" value="Genomic_DNA"/>
</dbReference>
<dbReference type="PANTHER" id="PTHR43698:SF1">
    <property type="entry name" value="BLL4564 PROTEIN"/>
    <property type="match status" value="1"/>
</dbReference>
<dbReference type="Gene3D" id="2.60.120.10">
    <property type="entry name" value="Jelly Rolls"/>
    <property type="match status" value="1"/>
</dbReference>
<reference evidence="2" key="1">
    <citation type="submission" date="2022-10" db="EMBL/GenBank/DDBJ databases">
        <title>The complete genomes of actinobacterial strains from the NBC collection.</title>
        <authorList>
            <person name="Joergensen T.S."/>
            <person name="Alvarez Arevalo M."/>
            <person name="Sterndorff E.B."/>
            <person name="Faurdal D."/>
            <person name="Vuksanovic O."/>
            <person name="Mourched A.-S."/>
            <person name="Charusanti P."/>
            <person name="Shaw S."/>
            <person name="Blin K."/>
            <person name="Weber T."/>
        </authorList>
    </citation>
    <scope>NUCLEOTIDE SEQUENCE</scope>
    <source>
        <strain evidence="2">NBC_00003</strain>
    </source>
</reference>
<organism evidence="2">
    <name type="scientific">Streptomyces sp. NBC_00003</name>
    <dbReference type="NCBI Taxonomy" id="2903608"/>
    <lineage>
        <taxon>Bacteria</taxon>
        <taxon>Bacillati</taxon>
        <taxon>Actinomycetota</taxon>
        <taxon>Actinomycetes</taxon>
        <taxon>Kitasatosporales</taxon>
        <taxon>Streptomycetaceae</taxon>
        <taxon>Streptomyces</taxon>
    </lineage>
</organism>
<accession>A0AAU2VEI7</accession>
<protein>
    <submittedName>
        <fullName evidence="2">Cupin domain-containing protein</fullName>
    </submittedName>
</protein>
<evidence type="ECO:0000259" key="1">
    <source>
        <dbReference type="Pfam" id="PF07883"/>
    </source>
</evidence>
<dbReference type="SUPFAM" id="SSF51182">
    <property type="entry name" value="RmlC-like cupins"/>
    <property type="match status" value="1"/>
</dbReference>
<sequence>MHITRQRPDTHPGPAEQFTGTVWLDEIAAPQPPSRLRMFSVHFAPGARTAWHRHPHGQVLHVTEGEGLVQRRGGEIEPIRAGDTVWIEPDEWHWHGAGPRTFMTHLAVVEAAADGTTVEWDRHVGADTYPAATCPAS</sequence>
<dbReference type="InterPro" id="IPR014710">
    <property type="entry name" value="RmlC-like_jellyroll"/>
</dbReference>
<dbReference type="InterPro" id="IPR013096">
    <property type="entry name" value="Cupin_2"/>
</dbReference>
<dbReference type="AlphaFoldDB" id="A0AAU2VEI7"/>
<proteinExistence type="predicted"/>